<evidence type="ECO:0000313" key="1">
    <source>
        <dbReference type="EMBL" id="TWU46596.1"/>
    </source>
</evidence>
<comment type="caution">
    <text evidence="1">The sequence shown here is derived from an EMBL/GenBank/DDBJ whole genome shotgun (WGS) entry which is preliminary data.</text>
</comment>
<dbReference type="EMBL" id="SJPX01000006">
    <property type="protein sequence ID" value="TWU46596.1"/>
    <property type="molecule type" value="Genomic_DNA"/>
</dbReference>
<gene>
    <name evidence="1" type="ORF">Poly59_55690</name>
</gene>
<name>A0A5C6EGA5_9BACT</name>
<proteinExistence type="predicted"/>
<dbReference type="AlphaFoldDB" id="A0A5C6EGA5"/>
<reference evidence="1 2" key="1">
    <citation type="submission" date="2019-02" db="EMBL/GenBank/DDBJ databases">
        <title>Deep-cultivation of Planctomycetes and their phenomic and genomic characterization uncovers novel biology.</title>
        <authorList>
            <person name="Wiegand S."/>
            <person name="Jogler M."/>
            <person name="Boedeker C."/>
            <person name="Pinto D."/>
            <person name="Vollmers J."/>
            <person name="Rivas-Marin E."/>
            <person name="Kohn T."/>
            <person name="Peeters S.H."/>
            <person name="Heuer A."/>
            <person name="Rast P."/>
            <person name="Oberbeckmann S."/>
            <person name="Bunk B."/>
            <person name="Jeske O."/>
            <person name="Meyerdierks A."/>
            <person name="Storesund J.E."/>
            <person name="Kallscheuer N."/>
            <person name="Luecker S."/>
            <person name="Lage O.M."/>
            <person name="Pohl T."/>
            <person name="Merkel B.J."/>
            <person name="Hornburger P."/>
            <person name="Mueller R.-W."/>
            <person name="Bruemmer F."/>
            <person name="Labrenz M."/>
            <person name="Spormann A.M."/>
            <person name="Op Den Camp H."/>
            <person name="Overmann J."/>
            <person name="Amann R."/>
            <person name="Jetten M.S.M."/>
            <person name="Mascher T."/>
            <person name="Medema M.H."/>
            <person name="Devos D.P."/>
            <person name="Kaster A.-K."/>
            <person name="Ovreas L."/>
            <person name="Rohde M."/>
            <person name="Galperin M.Y."/>
            <person name="Jogler C."/>
        </authorList>
    </citation>
    <scope>NUCLEOTIDE SEQUENCE [LARGE SCALE GENOMIC DNA]</scope>
    <source>
        <strain evidence="1 2">Poly59</strain>
    </source>
</reference>
<sequence>MTILRLFHPDDSPSVWQILEPVFRAGETYPYSPNITQSLE</sequence>
<evidence type="ECO:0008006" key="3">
    <source>
        <dbReference type="Google" id="ProtNLM"/>
    </source>
</evidence>
<dbReference type="Proteomes" id="UP000317977">
    <property type="component" value="Unassembled WGS sequence"/>
</dbReference>
<accession>A0A5C6EGA5</accession>
<keyword evidence="2" id="KW-1185">Reference proteome</keyword>
<protein>
    <recommendedName>
        <fullName evidence="3">GNAT family N-acetyltransferase</fullName>
    </recommendedName>
</protein>
<evidence type="ECO:0000313" key="2">
    <source>
        <dbReference type="Proteomes" id="UP000317977"/>
    </source>
</evidence>
<organism evidence="1 2">
    <name type="scientific">Rubripirellula reticaptiva</name>
    <dbReference type="NCBI Taxonomy" id="2528013"/>
    <lineage>
        <taxon>Bacteria</taxon>
        <taxon>Pseudomonadati</taxon>
        <taxon>Planctomycetota</taxon>
        <taxon>Planctomycetia</taxon>
        <taxon>Pirellulales</taxon>
        <taxon>Pirellulaceae</taxon>
        <taxon>Rubripirellula</taxon>
    </lineage>
</organism>